<reference evidence="3 4" key="1">
    <citation type="submission" date="2019-12" db="EMBL/GenBank/DDBJ databases">
        <title>Microbes associate with the intestines of laboratory mice.</title>
        <authorList>
            <person name="Navarre W."/>
            <person name="Wong E."/>
        </authorList>
    </citation>
    <scope>NUCLEOTIDE SEQUENCE [LARGE SCALE GENOMIC DNA]</scope>
    <source>
        <strain evidence="3 4">NM66_B29</strain>
    </source>
</reference>
<protein>
    <submittedName>
        <fullName evidence="3">Diguanylate cyclase</fullName>
    </submittedName>
</protein>
<evidence type="ECO:0000313" key="4">
    <source>
        <dbReference type="Proteomes" id="UP000463388"/>
    </source>
</evidence>
<comment type="caution">
    <text evidence="3">The sequence shown here is derived from an EMBL/GenBank/DDBJ whole genome shotgun (WGS) entry which is preliminary data.</text>
</comment>
<feature type="domain" description="PAC" evidence="1">
    <location>
        <begin position="199"/>
        <end position="250"/>
    </location>
</feature>
<dbReference type="InterPro" id="IPR013655">
    <property type="entry name" value="PAS_fold_3"/>
</dbReference>
<proteinExistence type="predicted"/>
<evidence type="ECO:0000259" key="1">
    <source>
        <dbReference type="PROSITE" id="PS50113"/>
    </source>
</evidence>
<gene>
    <name evidence="3" type="ORF">GKZ27_02255</name>
</gene>
<name>A0A6N8JN77_9ACTN</name>
<dbReference type="PROSITE" id="PS50887">
    <property type="entry name" value="GGDEF"/>
    <property type="match status" value="1"/>
</dbReference>
<dbReference type="CDD" id="cd00130">
    <property type="entry name" value="PAS"/>
    <property type="match status" value="1"/>
</dbReference>
<dbReference type="PROSITE" id="PS50113">
    <property type="entry name" value="PAC"/>
    <property type="match status" value="1"/>
</dbReference>
<dbReference type="PANTHER" id="PTHR46663">
    <property type="entry name" value="DIGUANYLATE CYCLASE DGCT-RELATED"/>
    <property type="match status" value="1"/>
</dbReference>
<dbReference type="InterPro" id="IPR000700">
    <property type="entry name" value="PAS-assoc_C"/>
</dbReference>
<dbReference type="Gene3D" id="3.30.70.270">
    <property type="match status" value="1"/>
</dbReference>
<keyword evidence="4" id="KW-1185">Reference proteome</keyword>
<evidence type="ECO:0000259" key="2">
    <source>
        <dbReference type="PROSITE" id="PS50887"/>
    </source>
</evidence>
<dbReference type="NCBIfam" id="TIGR00229">
    <property type="entry name" value="sensory_box"/>
    <property type="match status" value="1"/>
</dbReference>
<dbReference type="InterPro" id="IPR052163">
    <property type="entry name" value="DGC-Regulatory_Protein"/>
</dbReference>
<dbReference type="InterPro" id="IPR029787">
    <property type="entry name" value="Nucleotide_cyclase"/>
</dbReference>
<dbReference type="EMBL" id="WSRR01000003">
    <property type="protein sequence ID" value="MVX60290.1"/>
    <property type="molecule type" value="Genomic_DNA"/>
</dbReference>
<dbReference type="Pfam" id="PF08447">
    <property type="entry name" value="PAS_3"/>
    <property type="match status" value="1"/>
</dbReference>
<dbReference type="CDD" id="cd01949">
    <property type="entry name" value="GGDEF"/>
    <property type="match status" value="1"/>
</dbReference>
<dbReference type="PANTHER" id="PTHR46663:SF2">
    <property type="entry name" value="GGDEF DOMAIN-CONTAINING PROTEIN"/>
    <property type="match status" value="1"/>
</dbReference>
<dbReference type="InterPro" id="IPR043128">
    <property type="entry name" value="Rev_trsase/Diguanyl_cyclase"/>
</dbReference>
<dbReference type="SUPFAM" id="SSF55785">
    <property type="entry name" value="PYP-like sensor domain (PAS domain)"/>
    <property type="match status" value="1"/>
</dbReference>
<dbReference type="InterPro" id="IPR035965">
    <property type="entry name" value="PAS-like_dom_sf"/>
</dbReference>
<organism evidence="3 4">
    <name type="scientific">Adlercreutzia mucosicola</name>
    <dbReference type="NCBI Taxonomy" id="580026"/>
    <lineage>
        <taxon>Bacteria</taxon>
        <taxon>Bacillati</taxon>
        <taxon>Actinomycetota</taxon>
        <taxon>Coriobacteriia</taxon>
        <taxon>Eggerthellales</taxon>
        <taxon>Eggerthellaceae</taxon>
        <taxon>Adlercreutzia</taxon>
    </lineage>
</organism>
<sequence length="547" mass="60753">MAVDISGVNNSFQVEVGIEFYPADPFRGVMECGSMDDEVNGWFAWNPPLCFSSLVLAWHFGGMSTSGAEKGCMIRGETRRRPVSPGPVAPRGAWRGRGMTVFHRVTEGKLGSHEGCEIADEVSQEFLDRIPGGLFRYRADDDGGLIDYVSRDVLALFGCATYDEFCAITGNMFIGMVHPDDRDRVADDIAAQIKQGDTDAVTYRLNRPDGREVWVDDRGRYVVDGDGTAWFYVTIIDITDKMGYQRKLERAEERVELLTVLSRDVIFDIDCQEQVGEVFGDFDARFGREPQSTDLVLRKRCEKECSLDLEVHDIDPVRAVVERGDFIDMETSLPNVEGDPIWCRYQSFVLFNDAGCPVRHVGRLLDTHEMVMREANLRKKAELDGLTGVFNREAAMNRIVQLLSGEDCQTGCSLFLVDVDNFKQVNDGFGHPEGDRVLQEIASFLGRHMRRDDVVARLGGDEFAIFAAGLGPGPALDRVLTQLSGGIYARGGRPEDMPAGLNPSITIGAVACTRNPVTFDELYQVADEALYVAKRAGKSQATLRHLD</sequence>
<dbReference type="SMART" id="SM00086">
    <property type="entry name" value="PAC"/>
    <property type="match status" value="2"/>
</dbReference>
<dbReference type="AlphaFoldDB" id="A0A6N8JN77"/>
<dbReference type="Proteomes" id="UP000463388">
    <property type="component" value="Unassembled WGS sequence"/>
</dbReference>
<dbReference type="InterPro" id="IPR000160">
    <property type="entry name" value="GGDEF_dom"/>
</dbReference>
<dbReference type="NCBIfam" id="TIGR00254">
    <property type="entry name" value="GGDEF"/>
    <property type="match status" value="1"/>
</dbReference>
<dbReference type="Gene3D" id="3.30.450.20">
    <property type="entry name" value="PAS domain"/>
    <property type="match status" value="1"/>
</dbReference>
<dbReference type="InterPro" id="IPR001610">
    <property type="entry name" value="PAC"/>
</dbReference>
<dbReference type="Pfam" id="PF00990">
    <property type="entry name" value="GGDEF"/>
    <property type="match status" value="1"/>
</dbReference>
<evidence type="ECO:0000313" key="3">
    <source>
        <dbReference type="EMBL" id="MVX60290.1"/>
    </source>
</evidence>
<feature type="domain" description="GGDEF" evidence="2">
    <location>
        <begin position="410"/>
        <end position="546"/>
    </location>
</feature>
<dbReference type="InterPro" id="IPR000014">
    <property type="entry name" value="PAS"/>
</dbReference>
<dbReference type="SMART" id="SM00267">
    <property type="entry name" value="GGDEF"/>
    <property type="match status" value="1"/>
</dbReference>
<accession>A0A6N8JN77</accession>
<dbReference type="SUPFAM" id="SSF55073">
    <property type="entry name" value="Nucleotide cyclase"/>
    <property type="match status" value="1"/>
</dbReference>